<keyword evidence="8" id="KW-0067">ATP-binding</keyword>
<dbReference type="AlphaFoldDB" id="A0A9W7CA63"/>
<dbReference type="GO" id="GO:0004674">
    <property type="term" value="F:protein serine/threonine kinase activity"/>
    <property type="evidence" value="ECO:0007669"/>
    <property type="project" value="UniProtKB-KW"/>
</dbReference>
<keyword evidence="13" id="KW-1185">Reference proteome</keyword>
<evidence type="ECO:0000313" key="12">
    <source>
        <dbReference type="EMBL" id="GMI00871.1"/>
    </source>
</evidence>
<name>A0A9W7CA63_9STRA</name>
<dbReference type="InterPro" id="IPR011009">
    <property type="entry name" value="Kinase-like_dom_sf"/>
</dbReference>
<evidence type="ECO:0000256" key="8">
    <source>
        <dbReference type="ARBA" id="ARBA00022840"/>
    </source>
</evidence>
<keyword evidence="3" id="KW-0723">Serine/threonine-protein kinase</keyword>
<dbReference type="GO" id="GO:0005524">
    <property type="term" value="F:ATP binding"/>
    <property type="evidence" value="ECO:0007669"/>
    <property type="project" value="UniProtKB-KW"/>
</dbReference>
<keyword evidence="6" id="KW-0547">Nucleotide-binding</keyword>
<evidence type="ECO:0000256" key="1">
    <source>
        <dbReference type="ARBA" id="ARBA00010630"/>
    </source>
</evidence>
<keyword evidence="7" id="KW-0418">Kinase</keyword>
<dbReference type="GO" id="GO:0070525">
    <property type="term" value="P:tRNA threonylcarbamoyladenosine metabolic process"/>
    <property type="evidence" value="ECO:0007669"/>
    <property type="project" value="TreeGrafter"/>
</dbReference>
<gene>
    <name evidence="12" type="ORF">TrVE_jg7281</name>
</gene>
<dbReference type="EC" id="2.7.11.1" evidence="2"/>
<dbReference type="Proteomes" id="UP001165160">
    <property type="component" value="Unassembled WGS sequence"/>
</dbReference>
<proteinExistence type="inferred from homology"/>
<dbReference type="FunFam" id="3.30.200.20:FF:000201">
    <property type="entry name" value="TP53-regulating kinase isoform X1"/>
    <property type="match status" value="1"/>
</dbReference>
<evidence type="ECO:0000256" key="2">
    <source>
        <dbReference type="ARBA" id="ARBA00012513"/>
    </source>
</evidence>
<dbReference type="GO" id="GO:0005829">
    <property type="term" value="C:cytosol"/>
    <property type="evidence" value="ECO:0007669"/>
    <property type="project" value="TreeGrafter"/>
</dbReference>
<evidence type="ECO:0000259" key="11">
    <source>
        <dbReference type="Pfam" id="PF01163"/>
    </source>
</evidence>
<sequence length="266" mass="29846">MSEVSRPIHAPPPSLPLLPLPDNSPYVLPPPLFQGAESLIYSLPFSSLYPSLPTSPPLILKHRFPKKYRHPKIDHRITKQRTKAEVKAMVRCRRGGVRCPVIYDVGEDWIVMEDVGRVSVKDYLKSLPQTSPLPSSAITCLLSLTNSIISIHSSSCIHGDLTTSNFMYTPTSIIPLDFGLSTICAPNMGEKKRKNNEMNGGNNNRIESFAVDLYVLERSIMSTHENGEEMVKVIVNEYKEKSREGDRVVQKLGEVRARGRKRECFG</sequence>
<organism evidence="12 13">
    <name type="scientific">Triparma verrucosa</name>
    <dbReference type="NCBI Taxonomy" id="1606542"/>
    <lineage>
        <taxon>Eukaryota</taxon>
        <taxon>Sar</taxon>
        <taxon>Stramenopiles</taxon>
        <taxon>Ochrophyta</taxon>
        <taxon>Bolidophyceae</taxon>
        <taxon>Parmales</taxon>
        <taxon>Triparmaceae</taxon>
        <taxon>Triparma</taxon>
    </lineage>
</organism>
<dbReference type="EMBL" id="BRXX01000253">
    <property type="protein sequence ID" value="GMI00871.1"/>
    <property type="molecule type" value="Genomic_DNA"/>
</dbReference>
<comment type="caution">
    <text evidence="12">The sequence shown here is derived from an EMBL/GenBank/DDBJ whole genome shotgun (WGS) entry which is preliminary data.</text>
</comment>
<dbReference type="PANTHER" id="PTHR12209">
    <property type="entry name" value="NON-SPECIFIC SERINE/THREONINE PROTEIN KINASE"/>
    <property type="match status" value="1"/>
</dbReference>
<evidence type="ECO:0000256" key="6">
    <source>
        <dbReference type="ARBA" id="ARBA00022741"/>
    </source>
</evidence>
<evidence type="ECO:0000256" key="9">
    <source>
        <dbReference type="ARBA" id="ARBA00047899"/>
    </source>
</evidence>
<dbReference type="GO" id="GO:0005634">
    <property type="term" value="C:nucleus"/>
    <property type="evidence" value="ECO:0007669"/>
    <property type="project" value="TreeGrafter"/>
</dbReference>
<evidence type="ECO:0000256" key="4">
    <source>
        <dbReference type="ARBA" id="ARBA00022679"/>
    </source>
</evidence>
<dbReference type="GO" id="GO:0000408">
    <property type="term" value="C:EKC/KEOPS complex"/>
    <property type="evidence" value="ECO:0007669"/>
    <property type="project" value="TreeGrafter"/>
</dbReference>
<dbReference type="PANTHER" id="PTHR12209:SF0">
    <property type="entry name" value="EKC_KEOPS COMPLEX SUBUNIT TP53RK"/>
    <property type="match status" value="1"/>
</dbReference>
<evidence type="ECO:0000256" key="3">
    <source>
        <dbReference type="ARBA" id="ARBA00022527"/>
    </source>
</evidence>
<evidence type="ECO:0000313" key="13">
    <source>
        <dbReference type="Proteomes" id="UP001165160"/>
    </source>
</evidence>
<keyword evidence="4" id="KW-0808">Transferase</keyword>
<comment type="catalytic activity">
    <reaction evidence="9">
        <text>L-threonyl-[protein] + ATP = O-phospho-L-threonyl-[protein] + ADP + H(+)</text>
        <dbReference type="Rhea" id="RHEA:46608"/>
        <dbReference type="Rhea" id="RHEA-COMP:11060"/>
        <dbReference type="Rhea" id="RHEA-COMP:11605"/>
        <dbReference type="ChEBI" id="CHEBI:15378"/>
        <dbReference type="ChEBI" id="CHEBI:30013"/>
        <dbReference type="ChEBI" id="CHEBI:30616"/>
        <dbReference type="ChEBI" id="CHEBI:61977"/>
        <dbReference type="ChEBI" id="CHEBI:456216"/>
        <dbReference type="EC" id="2.7.11.1"/>
    </reaction>
</comment>
<dbReference type="InterPro" id="IPR018934">
    <property type="entry name" value="RIO_dom"/>
</dbReference>
<comment type="catalytic activity">
    <reaction evidence="10">
        <text>L-seryl-[protein] + ATP = O-phospho-L-seryl-[protein] + ADP + H(+)</text>
        <dbReference type="Rhea" id="RHEA:17989"/>
        <dbReference type="Rhea" id="RHEA-COMP:9863"/>
        <dbReference type="Rhea" id="RHEA-COMP:11604"/>
        <dbReference type="ChEBI" id="CHEBI:15378"/>
        <dbReference type="ChEBI" id="CHEBI:29999"/>
        <dbReference type="ChEBI" id="CHEBI:30616"/>
        <dbReference type="ChEBI" id="CHEBI:83421"/>
        <dbReference type="ChEBI" id="CHEBI:456216"/>
        <dbReference type="EC" id="2.7.11.1"/>
    </reaction>
</comment>
<comment type="similarity">
    <text evidence="1">Belongs to the protein kinase superfamily. BUD32 family.</text>
</comment>
<dbReference type="Gene3D" id="1.10.510.10">
    <property type="entry name" value="Transferase(Phosphotransferase) domain 1"/>
    <property type="match status" value="1"/>
</dbReference>
<keyword evidence="5" id="KW-0819">tRNA processing</keyword>
<dbReference type="GO" id="GO:0008033">
    <property type="term" value="P:tRNA processing"/>
    <property type="evidence" value="ECO:0007669"/>
    <property type="project" value="UniProtKB-KW"/>
</dbReference>
<reference evidence="13" key="1">
    <citation type="journal article" date="2023" name="Commun. Biol.">
        <title>Genome analysis of Parmales, the sister group of diatoms, reveals the evolutionary specialization of diatoms from phago-mixotrophs to photoautotrophs.</title>
        <authorList>
            <person name="Ban H."/>
            <person name="Sato S."/>
            <person name="Yoshikawa S."/>
            <person name="Yamada K."/>
            <person name="Nakamura Y."/>
            <person name="Ichinomiya M."/>
            <person name="Sato N."/>
            <person name="Blanc-Mathieu R."/>
            <person name="Endo H."/>
            <person name="Kuwata A."/>
            <person name="Ogata H."/>
        </authorList>
    </citation>
    <scope>NUCLEOTIDE SEQUENCE [LARGE SCALE GENOMIC DNA]</scope>
    <source>
        <strain evidence="13">NIES 3699</strain>
    </source>
</reference>
<evidence type="ECO:0000256" key="10">
    <source>
        <dbReference type="ARBA" id="ARBA00048679"/>
    </source>
</evidence>
<feature type="domain" description="RIO-type" evidence="11">
    <location>
        <begin position="71"/>
        <end position="182"/>
    </location>
</feature>
<protein>
    <recommendedName>
        <fullName evidence="2">non-specific serine/threonine protein kinase</fullName>
        <ecNumber evidence="2">2.7.11.1</ecNumber>
    </recommendedName>
</protein>
<dbReference type="SUPFAM" id="SSF56112">
    <property type="entry name" value="Protein kinase-like (PK-like)"/>
    <property type="match status" value="1"/>
</dbReference>
<evidence type="ECO:0000256" key="5">
    <source>
        <dbReference type="ARBA" id="ARBA00022694"/>
    </source>
</evidence>
<dbReference type="Pfam" id="PF01163">
    <property type="entry name" value="RIO1"/>
    <property type="match status" value="1"/>
</dbReference>
<evidence type="ECO:0000256" key="7">
    <source>
        <dbReference type="ARBA" id="ARBA00022777"/>
    </source>
</evidence>
<accession>A0A9W7CA63</accession>
<dbReference type="Gene3D" id="3.30.200.20">
    <property type="entry name" value="Phosphorylase Kinase, domain 1"/>
    <property type="match status" value="1"/>
</dbReference>